<comment type="similarity">
    <text evidence="1">Belongs to the ADP-ribosylglycohydrolase family.</text>
</comment>
<sequence>MTIEDRTSADKALGAFAGLALGDALGMPTQSMSRQEIAEDYGPIGGFVPAGPRQKIAAGMPAGSVTDDTEQAVLLAELLIEHDGALPADEFARRLLAWERDMIAKDSLDLLGPSTKAALQRLQDGEDPGVTGRGGSTNGAAMRIAPVAIAVPVNPRVPFLDAVQDSARITHNSSIGLAAAAAVGAAVSAGIDGAGIADAIATAADYADLAERRAHWVAGGRIGPRVRWAAALLQGSDPADHARIATDLIGTSVAAQESVVAALALAAVSTDPWQTLRTAAGLGGDTDTVAAMAGAVLGAVHGTAAWPARAITEVQQRNGLALADLCTGLLAIRARHRA</sequence>
<dbReference type="PANTHER" id="PTHR16222">
    <property type="entry name" value="ADP-RIBOSYLGLYCOHYDROLASE"/>
    <property type="match status" value="1"/>
</dbReference>
<dbReference type="GO" id="GO:0016787">
    <property type="term" value="F:hydrolase activity"/>
    <property type="evidence" value="ECO:0007669"/>
    <property type="project" value="UniProtKB-KW"/>
</dbReference>
<dbReference type="Proteomes" id="UP000198949">
    <property type="component" value="Unassembled WGS sequence"/>
</dbReference>
<dbReference type="EMBL" id="FNAD01000001">
    <property type="protein sequence ID" value="SDD00259.1"/>
    <property type="molecule type" value="Genomic_DNA"/>
</dbReference>
<evidence type="ECO:0000256" key="1">
    <source>
        <dbReference type="ARBA" id="ARBA00010702"/>
    </source>
</evidence>
<feature type="binding site" evidence="3">
    <location>
        <position position="67"/>
    </location>
    <ligand>
        <name>Mg(2+)</name>
        <dbReference type="ChEBI" id="CHEBI:18420"/>
        <label>1</label>
    </ligand>
</feature>
<gene>
    <name evidence="4" type="ORF">SAMN05216270_101327</name>
</gene>
<reference evidence="5" key="1">
    <citation type="submission" date="2016-10" db="EMBL/GenBank/DDBJ databases">
        <authorList>
            <person name="Varghese N."/>
            <person name="Submissions S."/>
        </authorList>
    </citation>
    <scope>NUCLEOTIDE SEQUENCE [LARGE SCALE GENOMIC DNA]</scope>
    <source>
        <strain evidence="5">CGMCC 4.3516</strain>
    </source>
</reference>
<accession>A0A1G6R6L9</accession>
<dbReference type="InterPro" id="IPR036705">
    <property type="entry name" value="Ribosyl_crysJ1_sf"/>
</dbReference>
<feature type="binding site" evidence="3">
    <location>
        <position position="68"/>
    </location>
    <ligand>
        <name>Mg(2+)</name>
        <dbReference type="ChEBI" id="CHEBI:18420"/>
        <label>1</label>
    </ligand>
</feature>
<dbReference type="Pfam" id="PF03747">
    <property type="entry name" value="ADP_ribosyl_GH"/>
    <property type="match status" value="1"/>
</dbReference>
<dbReference type="RefSeq" id="WP_091027393.1">
    <property type="nucleotide sequence ID" value="NZ_FNAD01000001.1"/>
</dbReference>
<feature type="binding site" evidence="3">
    <location>
        <position position="285"/>
    </location>
    <ligand>
        <name>Mg(2+)</name>
        <dbReference type="ChEBI" id="CHEBI:18420"/>
        <label>1</label>
    </ligand>
</feature>
<name>A0A1G6R6L9_9ACTN</name>
<keyword evidence="5" id="KW-1185">Reference proteome</keyword>
<dbReference type="InterPro" id="IPR050792">
    <property type="entry name" value="ADP-ribosylglycohydrolase"/>
</dbReference>
<dbReference type="STRING" id="58114.SAMN05216270_101327"/>
<keyword evidence="3" id="KW-0479">Metal-binding</keyword>
<dbReference type="AlphaFoldDB" id="A0A1G6R6L9"/>
<dbReference type="InterPro" id="IPR005502">
    <property type="entry name" value="Ribosyl_crysJ1"/>
</dbReference>
<keyword evidence="2 4" id="KW-0378">Hydrolase</keyword>
<evidence type="ECO:0000256" key="3">
    <source>
        <dbReference type="PIRSR" id="PIRSR605502-1"/>
    </source>
</evidence>
<feature type="binding site" evidence="3">
    <location>
        <position position="287"/>
    </location>
    <ligand>
        <name>Mg(2+)</name>
        <dbReference type="ChEBI" id="CHEBI:18420"/>
        <label>1</label>
    </ligand>
</feature>
<dbReference type="Gene3D" id="1.10.4080.10">
    <property type="entry name" value="ADP-ribosylation/Crystallin J1"/>
    <property type="match status" value="1"/>
</dbReference>
<dbReference type="SUPFAM" id="SSF101478">
    <property type="entry name" value="ADP-ribosylglycohydrolase"/>
    <property type="match status" value="1"/>
</dbReference>
<dbReference type="PANTHER" id="PTHR16222:SF24">
    <property type="entry name" value="ADP-RIBOSYLHYDROLASE ARH3"/>
    <property type="match status" value="1"/>
</dbReference>
<evidence type="ECO:0000256" key="2">
    <source>
        <dbReference type="ARBA" id="ARBA00022801"/>
    </source>
</evidence>
<protein>
    <submittedName>
        <fullName evidence="4">ADP-ribosylglycohydrolase</fullName>
    </submittedName>
</protein>
<keyword evidence="3" id="KW-0460">Magnesium</keyword>
<organism evidence="4 5">
    <name type="scientific">Glycomyces harbinensis</name>
    <dbReference type="NCBI Taxonomy" id="58114"/>
    <lineage>
        <taxon>Bacteria</taxon>
        <taxon>Bacillati</taxon>
        <taxon>Actinomycetota</taxon>
        <taxon>Actinomycetes</taxon>
        <taxon>Glycomycetales</taxon>
        <taxon>Glycomycetaceae</taxon>
        <taxon>Glycomyces</taxon>
    </lineage>
</organism>
<evidence type="ECO:0000313" key="5">
    <source>
        <dbReference type="Proteomes" id="UP000198949"/>
    </source>
</evidence>
<dbReference type="GO" id="GO:0046872">
    <property type="term" value="F:metal ion binding"/>
    <property type="evidence" value="ECO:0007669"/>
    <property type="project" value="UniProtKB-KW"/>
</dbReference>
<comment type="cofactor">
    <cofactor evidence="3">
        <name>Mg(2+)</name>
        <dbReference type="ChEBI" id="CHEBI:18420"/>
    </cofactor>
    <text evidence="3">Binds 2 magnesium ions per subunit.</text>
</comment>
<feature type="binding site" evidence="3">
    <location>
        <position position="288"/>
    </location>
    <ligand>
        <name>Mg(2+)</name>
        <dbReference type="ChEBI" id="CHEBI:18420"/>
        <label>1</label>
    </ligand>
</feature>
<evidence type="ECO:0000313" key="4">
    <source>
        <dbReference type="EMBL" id="SDD00259.1"/>
    </source>
</evidence>
<dbReference type="OrthoDB" id="2822542at2"/>
<feature type="binding site" evidence="3">
    <location>
        <position position="66"/>
    </location>
    <ligand>
        <name>Mg(2+)</name>
        <dbReference type="ChEBI" id="CHEBI:18420"/>
        <label>1</label>
    </ligand>
</feature>
<proteinExistence type="inferred from homology"/>